<proteinExistence type="predicted"/>
<sequence>MRADSANGGHLAGDSRERTVHSEAQSGTRRASGTPGSPGPDLGPRLAETAAERAGRVRRKPSRVFA</sequence>
<reference evidence="2 4" key="1">
    <citation type="submission" date="2008-03" db="EMBL/GenBank/DDBJ databases">
        <title>Annotation of Ixodes scapularis.</title>
        <authorList>
            <consortium name="Ixodes scapularis Genome Project Consortium"/>
            <person name="Caler E."/>
            <person name="Hannick L.I."/>
            <person name="Bidwell S."/>
            <person name="Joardar V."/>
            <person name="Thiagarajan M."/>
            <person name="Amedeo P."/>
            <person name="Galinsky K.J."/>
            <person name="Schobel S."/>
            <person name="Inman J."/>
            <person name="Hostetler J."/>
            <person name="Miller J."/>
            <person name="Hammond M."/>
            <person name="Megy K."/>
            <person name="Lawson D."/>
            <person name="Kodira C."/>
            <person name="Sutton G."/>
            <person name="Meyer J."/>
            <person name="Hill C.A."/>
            <person name="Birren B."/>
            <person name="Nene V."/>
            <person name="Collins F."/>
            <person name="Alarcon-Chaidez F."/>
            <person name="Wikel S."/>
            <person name="Strausberg R."/>
        </authorList>
    </citation>
    <scope>NUCLEOTIDE SEQUENCE [LARGE SCALE GENOMIC DNA]</scope>
    <source>
        <strain evidence="4">Wikel</strain>
        <strain evidence="2">Wikel colony</strain>
    </source>
</reference>
<feature type="compositionally biased region" description="Polar residues" evidence="1">
    <location>
        <begin position="22"/>
        <end position="35"/>
    </location>
</feature>
<dbReference type="VEuPathDB" id="VectorBase:ISCW022233"/>
<gene>
    <name evidence="2" type="ORF">IscW_ISCW022233</name>
</gene>
<evidence type="ECO:0000313" key="3">
    <source>
        <dbReference type="EnsemblMetazoa" id="ISCW022233-PA"/>
    </source>
</evidence>
<evidence type="ECO:0000256" key="1">
    <source>
        <dbReference type="SAM" id="MobiDB-lite"/>
    </source>
</evidence>
<evidence type="ECO:0000313" key="2">
    <source>
        <dbReference type="EMBL" id="EEC17310.1"/>
    </source>
</evidence>
<dbReference type="AlphaFoldDB" id="B7QEN8"/>
<organism>
    <name type="scientific">Ixodes scapularis</name>
    <name type="common">Black-legged tick</name>
    <name type="synonym">Deer tick</name>
    <dbReference type="NCBI Taxonomy" id="6945"/>
    <lineage>
        <taxon>Eukaryota</taxon>
        <taxon>Metazoa</taxon>
        <taxon>Ecdysozoa</taxon>
        <taxon>Arthropoda</taxon>
        <taxon>Chelicerata</taxon>
        <taxon>Arachnida</taxon>
        <taxon>Acari</taxon>
        <taxon>Parasitiformes</taxon>
        <taxon>Ixodida</taxon>
        <taxon>Ixodoidea</taxon>
        <taxon>Ixodidae</taxon>
        <taxon>Ixodinae</taxon>
        <taxon>Ixodes</taxon>
    </lineage>
</organism>
<reference evidence="3" key="2">
    <citation type="submission" date="2020-05" db="UniProtKB">
        <authorList>
            <consortium name="EnsemblMetazoa"/>
        </authorList>
    </citation>
    <scope>IDENTIFICATION</scope>
    <source>
        <strain evidence="3">wikel</strain>
    </source>
</reference>
<accession>B7QEN8</accession>
<dbReference type="EnsemblMetazoa" id="ISCW022233-RA">
    <property type="protein sequence ID" value="ISCW022233-PA"/>
    <property type="gene ID" value="ISCW022233"/>
</dbReference>
<name>B7QEN8_IXOSC</name>
<keyword evidence="4" id="KW-1185">Reference proteome</keyword>
<dbReference type="Proteomes" id="UP000001555">
    <property type="component" value="Unassembled WGS sequence"/>
</dbReference>
<feature type="region of interest" description="Disordered" evidence="1">
    <location>
        <begin position="1"/>
        <end position="66"/>
    </location>
</feature>
<dbReference type="EMBL" id="ABJB010617602">
    <property type="status" value="NOT_ANNOTATED_CDS"/>
    <property type="molecule type" value="Genomic_DNA"/>
</dbReference>
<feature type="compositionally biased region" description="Basic residues" evidence="1">
    <location>
        <begin position="56"/>
        <end position="66"/>
    </location>
</feature>
<evidence type="ECO:0000313" key="4">
    <source>
        <dbReference type="Proteomes" id="UP000001555"/>
    </source>
</evidence>
<protein>
    <submittedName>
        <fullName evidence="2 3">Uncharacterized protein</fullName>
    </submittedName>
</protein>
<dbReference type="InParanoid" id="B7QEN8"/>
<dbReference type="HOGENOM" id="CLU_2834004_0_0_1"/>
<dbReference type="VEuPathDB" id="VectorBase:ISCI022233"/>
<dbReference type="EMBL" id="DS921995">
    <property type="protein sequence ID" value="EEC17310.1"/>
    <property type="molecule type" value="Genomic_DNA"/>
</dbReference>
<dbReference type="PaxDb" id="6945-B7QEN8"/>